<dbReference type="Proteomes" id="UP000482960">
    <property type="component" value="Unassembled WGS sequence"/>
</dbReference>
<accession>A0A6V8LLU4</accession>
<keyword evidence="2" id="KW-1185">Reference proteome</keyword>
<dbReference type="EMBL" id="BLPG01000002">
    <property type="protein sequence ID" value="GFJ95971.1"/>
    <property type="molecule type" value="Genomic_DNA"/>
</dbReference>
<name>A0A6V8LLU4_9ACTN</name>
<comment type="caution">
    <text evidence="1">The sequence shown here is derived from an EMBL/GenBank/DDBJ whole genome shotgun (WGS) entry which is preliminary data.</text>
</comment>
<dbReference type="AlphaFoldDB" id="A0A6V8LLU4"/>
<gene>
    <name evidence="1" type="ORF">Prum_096130</name>
</gene>
<evidence type="ECO:0000313" key="2">
    <source>
        <dbReference type="Proteomes" id="UP000482960"/>
    </source>
</evidence>
<proteinExistence type="predicted"/>
<evidence type="ECO:0000313" key="1">
    <source>
        <dbReference type="EMBL" id="GFJ95971.1"/>
    </source>
</evidence>
<sequence length="95" mass="10588">MVSVRRVGRAVYLRGAVTRRNTVLSQGAVVATVPAPFRPLWAHRWVGGCRLGALANAPQFYEWGLLPDGRAWIFPEGTMPINELVFVNTSWLLEP</sequence>
<reference evidence="1 2" key="1">
    <citation type="submission" date="2020-03" db="EMBL/GenBank/DDBJ databases">
        <title>Whole genome shotgun sequence of Phytohabitans rumicis NBRC 108638.</title>
        <authorList>
            <person name="Komaki H."/>
            <person name="Tamura T."/>
        </authorList>
    </citation>
    <scope>NUCLEOTIDE SEQUENCE [LARGE SCALE GENOMIC DNA]</scope>
    <source>
        <strain evidence="1 2">NBRC 108638</strain>
    </source>
</reference>
<reference evidence="1 2" key="2">
    <citation type="submission" date="2020-03" db="EMBL/GenBank/DDBJ databases">
        <authorList>
            <person name="Ichikawa N."/>
            <person name="Kimura A."/>
            <person name="Kitahashi Y."/>
            <person name="Uohara A."/>
        </authorList>
    </citation>
    <scope>NUCLEOTIDE SEQUENCE [LARGE SCALE GENOMIC DNA]</scope>
    <source>
        <strain evidence="1 2">NBRC 108638</strain>
    </source>
</reference>
<protein>
    <submittedName>
        <fullName evidence="1">Uncharacterized protein</fullName>
    </submittedName>
</protein>
<organism evidence="1 2">
    <name type="scientific">Phytohabitans rumicis</name>
    <dbReference type="NCBI Taxonomy" id="1076125"/>
    <lineage>
        <taxon>Bacteria</taxon>
        <taxon>Bacillati</taxon>
        <taxon>Actinomycetota</taxon>
        <taxon>Actinomycetes</taxon>
        <taxon>Micromonosporales</taxon>
        <taxon>Micromonosporaceae</taxon>
    </lineage>
</organism>